<dbReference type="Proteomes" id="UP000316495">
    <property type="component" value="Unassembled WGS sequence"/>
</dbReference>
<organism evidence="6 7">
    <name type="scientific">Candidatus Berkelbacteria bacterium Athens1014_28</name>
    <dbReference type="NCBI Taxonomy" id="2017145"/>
    <lineage>
        <taxon>Bacteria</taxon>
        <taxon>Candidatus Berkelbacteria</taxon>
    </lineage>
</organism>
<comment type="similarity">
    <text evidence="1">Belongs to the ABC transporter superfamily.</text>
</comment>
<evidence type="ECO:0000256" key="1">
    <source>
        <dbReference type="ARBA" id="ARBA00005417"/>
    </source>
</evidence>
<dbReference type="InterPro" id="IPR017871">
    <property type="entry name" value="ABC_transporter-like_CS"/>
</dbReference>
<dbReference type="GO" id="GO:0005524">
    <property type="term" value="F:ATP binding"/>
    <property type="evidence" value="ECO:0007669"/>
    <property type="project" value="UniProtKB-KW"/>
</dbReference>
<keyword evidence="3" id="KW-0547">Nucleotide-binding</keyword>
<dbReference type="Gene3D" id="3.40.50.300">
    <property type="entry name" value="P-loop containing nucleotide triphosphate hydrolases"/>
    <property type="match status" value="1"/>
</dbReference>
<evidence type="ECO:0000313" key="6">
    <source>
        <dbReference type="EMBL" id="TSC94856.1"/>
    </source>
</evidence>
<dbReference type="AlphaFoldDB" id="A0A554LPP9"/>
<keyword evidence="4" id="KW-0067">ATP-binding</keyword>
<protein>
    <recommendedName>
        <fullName evidence="5">ABC transporter domain-containing protein</fullName>
    </recommendedName>
</protein>
<comment type="caution">
    <text evidence="6">The sequence shown here is derived from an EMBL/GenBank/DDBJ whole genome shotgun (WGS) entry which is preliminary data.</text>
</comment>
<sequence>MIKCDNLTKIYRNGDVETVALDNVSFEIKEGEFVSIIGPSGSGKSTLMHILGALDSPTSGRYFLDGQEISKLDDDELADLRRNKIGFIFQSFNLLPRATVIRNVMLPLNYSDVPLKKREQLAREKLSQAGMEESKFMNFSNQLSGGQMQRVAIARALVNNPAIILADEPTGNLDTKTSQVVMEAFQKLNLKGHTIILITHEMDVADYANRTIHIRDGKIEKDVTNKPNDKHLP</sequence>
<dbReference type="PROSITE" id="PS00211">
    <property type="entry name" value="ABC_TRANSPORTER_1"/>
    <property type="match status" value="1"/>
</dbReference>
<dbReference type="CDD" id="cd03255">
    <property type="entry name" value="ABC_MJ0796_LolCDE_FtsE"/>
    <property type="match status" value="1"/>
</dbReference>
<reference evidence="6 7" key="1">
    <citation type="submission" date="2017-07" db="EMBL/GenBank/DDBJ databases">
        <title>Mechanisms for carbon and nitrogen cycling indicate functional differentiation within the Candidate Phyla Radiation.</title>
        <authorList>
            <person name="Danczak R.E."/>
            <person name="Johnston M.D."/>
            <person name="Kenah C."/>
            <person name="Slattery M."/>
            <person name="Wrighton K.C."/>
            <person name="Wilkins M.J."/>
        </authorList>
    </citation>
    <scope>NUCLEOTIDE SEQUENCE [LARGE SCALE GENOMIC DNA]</scope>
    <source>
        <strain evidence="6">Athens1014_28</strain>
    </source>
</reference>
<dbReference type="PANTHER" id="PTHR42798">
    <property type="entry name" value="LIPOPROTEIN-RELEASING SYSTEM ATP-BINDING PROTEIN LOLD"/>
    <property type="match status" value="1"/>
</dbReference>
<gene>
    <name evidence="6" type="ORF">Athens101428_138</name>
</gene>
<dbReference type="InterPro" id="IPR027417">
    <property type="entry name" value="P-loop_NTPase"/>
</dbReference>
<dbReference type="GO" id="GO:0022857">
    <property type="term" value="F:transmembrane transporter activity"/>
    <property type="evidence" value="ECO:0007669"/>
    <property type="project" value="UniProtKB-ARBA"/>
</dbReference>
<dbReference type="SUPFAM" id="SSF52540">
    <property type="entry name" value="P-loop containing nucleoside triphosphate hydrolases"/>
    <property type="match status" value="1"/>
</dbReference>
<evidence type="ECO:0000256" key="2">
    <source>
        <dbReference type="ARBA" id="ARBA00022448"/>
    </source>
</evidence>
<proteinExistence type="inferred from homology"/>
<dbReference type="FunFam" id="3.40.50.300:FF:000032">
    <property type="entry name" value="Export ABC transporter ATP-binding protein"/>
    <property type="match status" value="1"/>
</dbReference>
<dbReference type="Pfam" id="PF00005">
    <property type="entry name" value="ABC_tran"/>
    <property type="match status" value="1"/>
</dbReference>
<dbReference type="InterPro" id="IPR003439">
    <property type="entry name" value="ABC_transporter-like_ATP-bd"/>
</dbReference>
<evidence type="ECO:0000256" key="3">
    <source>
        <dbReference type="ARBA" id="ARBA00022741"/>
    </source>
</evidence>
<dbReference type="SMART" id="SM00382">
    <property type="entry name" value="AAA"/>
    <property type="match status" value="1"/>
</dbReference>
<dbReference type="PANTHER" id="PTHR42798:SF7">
    <property type="entry name" value="ALPHA-D-RIBOSE 1-METHYLPHOSPHONATE 5-TRIPHOSPHATE SYNTHASE SUBUNIT PHNL"/>
    <property type="match status" value="1"/>
</dbReference>
<dbReference type="InterPro" id="IPR017911">
    <property type="entry name" value="MacB-like_ATP-bd"/>
</dbReference>
<name>A0A554LPP9_9BACT</name>
<dbReference type="PROSITE" id="PS50893">
    <property type="entry name" value="ABC_TRANSPORTER_2"/>
    <property type="match status" value="1"/>
</dbReference>
<evidence type="ECO:0000259" key="5">
    <source>
        <dbReference type="PROSITE" id="PS50893"/>
    </source>
</evidence>
<evidence type="ECO:0000313" key="7">
    <source>
        <dbReference type="Proteomes" id="UP000316495"/>
    </source>
</evidence>
<dbReference type="EMBL" id="VMGN01000005">
    <property type="protein sequence ID" value="TSC94856.1"/>
    <property type="molecule type" value="Genomic_DNA"/>
</dbReference>
<feature type="domain" description="ABC transporter" evidence="5">
    <location>
        <begin position="2"/>
        <end position="232"/>
    </location>
</feature>
<dbReference type="InterPro" id="IPR003593">
    <property type="entry name" value="AAA+_ATPase"/>
</dbReference>
<dbReference type="GO" id="GO:0016887">
    <property type="term" value="F:ATP hydrolysis activity"/>
    <property type="evidence" value="ECO:0007669"/>
    <property type="project" value="InterPro"/>
</dbReference>
<accession>A0A554LPP9</accession>
<evidence type="ECO:0000256" key="4">
    <source>
        <dbReference type="ARBA" id="ARBA00022840"/>
    </source>
</evidence>
<dbReference type="GO" id="GO:0098796">
    <property type="term" value="C:membrane protein complex"/>
    <property type="evidence" value="ECO:0007669"/>
    <property type="project" value="UniProtKB-ARBA"/>
</dbReference>
<keyword evidence="2" id="KW-0813">Transport</keyword>